<keyword evidence="20" id="KW-1185">Reference proteome</keyword>
<comment type="caution">
    <text evidence="19">The sequence shown here is derived from an EMBL/GenBank/DDBJ whole genome shotgun (WGS) entry which is preliminary data.</text>
</comment>
<dbReference type="InterPro" id="IPR006638">
    <property type="entry name" value="Elp3/MiaA/NifB-like_rSAM"/>
</dbReference>
<feature type="binding site" evidence="16">
    <location>
        <begin position="74"/>
        <end position="76"/>
    </location>
    <ligand>
        <name>S-adenosyl-L-methionine</name>
        <dbReference type="ChEBI" id="CHEBI:59789"/>
        <label>2</label>
    </ligand>
</feature>
<evidence type="ECO:0000256" key="9">
    <source>
        <dbReference type="ARBA" id="ARBA00023002"/>
    </source>
</evidence>
<evidence type="ECO:0000256" key="12">
    <source>
        <dbReference type="ARBA" id="ARBA00023244"/>
    </source>
</evidence>
<evidence type="ECO:0000256" key="1">
    <source>
        <dbReference type="ARBA" id="ARBA00004496"/>
    </source>
</evidence>
<comment type="catalytic activity">
    <reaction evidence="14 15">
        <text>coproporphyrinogen III + 2 S-adenosyl-L-methionine = protoporphyrinogen IX + 2 5'-deoxyadenosine + 2 L-methionine + 2 CO2</text>
        <dbReference type="Rhea" id="RHEA:15425"/>
        <dbReference type="ChEBI" id="CHEBI:16526"/>
        <dbReference type="ChEBI" id="CHEBI:17319"/>
        <dbReference type="ChEBI" id="CHEBI:57307"/>
        <dbReference type="ChEBI" id="CHEBI:57309"/>
        <dbReference type="ChEBI" id="CHEBI:57844"/>
        <dbReference type="ChEBI" id="CHEBI:59789"/>
        <dbReference type="EC" id="1.3.98.3"/>
    </reaction>
</comment>
<evidence type="ECO:0000256" key="17">
    <source>
        <dbReference type="PIRSR" id="PIRSR000167-2"/>
    </source>
</evidence>
<evidence type="ECO:0000256" key="4">
    <source>
        <dbReference type="ARBA" id="ARBA00011245"/>
    </source>
</evidence>
<feature type="binding site" evidence="16">
    <location>
        <position position="254"/>
    </location>
    <ligand>
        <name>S-adenosyl-L-methionine</name>
        <dbReference type="ChEBI" id="CHEBI:59789"/>
        <label>2</label>
    </ligand>
</feature>
<dbReference type="SMART" id="SM00729">
    <property type="entry name" value="Elp3"/>
    <property type="match status" value="1"/>
</dbReference>
<dbReference type="InterPro" id="IPR058240">
    <property type="entry name" value="rSAM_sf"/>
</dbReference>
<dbReference type="PIRSF" id="PIRSF000167">
    <property type="entry name" value="HemN"/>
    <property type="match status" value="1"/>
</dbReference>
<protein>
    <recommendedName>
        <fullName evidence="15">Coproporphyrinogen-III oxidase</fullName>
        <ecNumber evidence="15">1.3.98.3</ecNumber>
    </recommendedName>
</protein>
<feature type="binding site" evidence="17">
    <location>
        <position position="68"/>
    </location>
    <ligand>
        <name>[4Fe-4S] cluster</name>
        <dbReference type="ChEBI" id="CHEBI:49883"/>
        <note>4Fe-4S-S-AdoMet</note>
    </ligand>
</feature>
<dbReference type="CDD" id="cd01335">
    <property type="entry name" value="Radical_SAM"/>
    <property type="match status" value="1"/>
</dbReference>
<feature type="binding site" evidence="16">
    <location>
        <begin position="124"/>
        <end position="125"/>
    </location>
    <ligand>
        <name>S-adenosyl-L-methionine</name>
        <dbReference type="ChEBI" id="CHEBI:59789"/>
        <label>2</label>
    </ligand>
</feature>
<evidence type="ECO:0000313" key="19">
    <source>
        <dbReference type="EMBL" id="MBB5738537.1"/>
    </source>
</evidence>
<dbReference type="InterPro" id="IPR034505">
    <property type="entry name" value="Coproporphyrinogen-III_oxidase"/>
</dbReference>
<dbReference type="PROSITE" id="PS51918">
    <property type="entry name" value="RADICAL_SAM"/>
    <property type="match status" value="1"/>
</dbReference>
<comment type="function">
    <text evidence="13">Involved in the heme biosynthesis. Catalyzes the anaerobic oxidative decarboxylation of propionate groups of rings A and B of coproporphyrinogen III to yield the vinyl groups in protoporphyrinogen IX.</text>
</comment>
<keyword evidence="12 15" id="KW-0627">Porphyrin biosynthesis</keyword>
<evidence type="ECO:0000256" key="11">
    <source>
        <dbReference type="ARBA" id="ARBA00023014"/>
    </source>
</evidence>
<comment type="cofactor">
    <cofactor evidence="15 17">
        <name>[4Fe-4S] cluster</name>
        <dbReference type="ChEBI" id="CHEBI:49883"/>
    </cofactor>
    <text evidence="15 17">Binds 1 [4Fe-4S] cluster. The cluster is coordinated with 3 cysteines and an exchangeable S-adenosyl-L-methionine.</text>
</comment>
<proteinExistence type="inferred from homology"/>
<evidence type="ECO:0000313" key="20">
    <source>
        <dbReference type="Proteomes" id="UP000527324"/>
    </source>
</evidence>
<evidence type="ECO:0000256" key="16">
    <source>
        <dbReference type="PIRSR" id="PIRSR000167-1"/>
    </source>
</evidence>
<evidence type="ECO:0000256" key="15">
    <source>
        <dbReference type="PIRNR" id="PIRNR000167"/>
    </source>
</evidence>
<dbReference type="PANTHER" id="PTHR13932">
    <property type="entry name" value="COPROPORPHYRINIGEN III OXIDASE"/>
    <property type="match status" value="1"/>
</dbReference>
<feature type="binding site" evidence="17">
    <location>
        <position position="72"/>
    </location>
    <ligand>
        <name>[4Fe-4S] cluster</name>
        <dbReference type="ChEBI" id="CHEBI:49883"/>
        <note>4Fe-4S-S-AdoMet</note>
    </ligand>
</feature>
<evidence type="ECO:0000256" key="7">
    <source>
        <dbReference type="ARBA" id="ARBA00022691"/>
    </source>
</evidence>
<feature type="binding site" evidence="16">
    <location>
        <position position="183"/>
    </location>
    <ligand>
        <name>S-adenosyl-L-methionine</name>
        <dbReference type="ChEBI" id="CHEBI:59789"/>
        <label>2</label>
    </ligand>
</feature>
<keyword evidence="6 15" id="KW-0963">Cytoplasm</keyword>
<dbReference type="SUPFAM" id="SSF102114">
    <property type="entry name" value="Radical SAM enzymes"/>
    <property type="match status" value="1"/>
</dbReference>
<keyword evidence="9 15" id="KW-0560">Oxidoreductase</keyword>
<dbReference type="EMBL" id="JACHOQ010000001">
    <property type="protein sequence ID" value="MBB5738537.1"/>
    <property type="molecule type" value="Genomic_DNA"/>
</dbReference>
<keyword evidence="5 15" id="KW-0004">4Fe-4S</keyword>
<evidence type="ECO:0000256" key="3">
    <source>
        <dbReference type="ARBA" id="ARBA00005493"/>
    </source>
</evidence>
<keyword evidence="10 15" id="KW-0408">Iron</keyword>
<comment type="subcellular location">
    <subcellularLocation>
        <location evidence="1 15">Cytoplasm</location>
    </subcellularLocation>
</comment>
<comment type="similarity">
    <text evidence="3 15">Belongs to the anaerobic coproporphyrinogen-III oxidase family.</text>
</comment>
<comment type="subunit">
    <text evidence="4">Monomer.</text>
</comment>
<dbReference type="GO" id="GO:0005737">
    <property type="term" value="C:cytoplasm"/>
    <property type="evidence" value="ECO:0007669"/>
    <property type="project" value="UniProtKB-SubCell"/>
</dbReference>
<evidence type="ECO:0000256" key="2">
    <source>
        <dbReference type="ARBA" id="ARBA00004785"/>
    </source>
</evidence>
<dbReference type="GO" id="GO:0051989">
    <property type="term" value="F:coproporphyrinogen dehydrogenase activity"/>
    <property type="evidence" value="ECO:0007669"/>
    <property type="project" value="UniProtKB-EC"/>
</dbReference>
<feature type="binding site" evidence="16">
    <location>
        <position position="123"/>
    </location>
    <ligand>
        <name>S-adenosyl-L-methionine</name>
        <dbReference type="ChEBI" id="CHEBI:59789"/>
        <label>1</label>
    </ligand>
</feature>
<dbReference type="InterPro" id="IPR010723">
    <property type="entry name" value="HemN_C"/>
</dbReference>
<dbReference type="GO" id="GO:0046872">
    <property type="term" value="F:metal ion binding"/>
    <property type="evidence" value="ECO:0007669"/>
    <property type="project" value="UniProtKB-KW"/>
</dbReference>
<feature type="binding site" evidence="16">
    <location>
        <position position="156"/>
    </location>
    <ligand>
        <name>S-adenosyl-L-methionine</name>
        <dbReference type="ChEBI" id="CHEBI:59789"/>
        <label>1</label>
    </ligand>
</feature>
<dbReference type="InterPro" id="IPR023404">
    <property type="entry name" value="rSAM_horseshoe"/>
</dbReference>
<dbReference type="PANTHER" id="PTHR13932:SF6">
    <property type="entry name" value="OXYGEN-INDEPENDENT COPROPORPHYRINOGEN III OXIDASE"/>
    <property type="match status" value="1"/>
</dbReference>
<dbReference type="Pfam" id="PF04055">
    <property type="entry name" value="Radical_SAM"/>
    <property type="match status" value="1"/>
</dbReference>
<dbReference type="RefSeq" id="WP_183214881.1">
    <property type="nucleotide sequence ID" value="NZ_CAJFZW010000057.1"/>
</dbReference>
<dbReference type="SFLD" id="SFLDS00029">
    <property type="entry name" value="Radical_SAM"/>
    <property type="match status" value="1"/>
</dbReference>
<evidence type="ECO:0000256" key="14">
    <source>
        <dbReference type="ARBA" id="ARBA00048321"/>
    </source>
</evidence>
<feature type="binding site" evidence="16">
    <location>
        <position position="340"/>
    </location>
    <ligand>
        <name>S-adenosyl-L-methionine</name>
        <dbReference type="ChEBI" id="CHEBI:59789"/>
        <label>1</label>
    </ligand>
</feature>
<dbReference type="Proteomes" id="UP000527324">
    <property type="component" value="Unassembled WGS sequence"/>
</dbReference>
<feature type="binding site" evidence="16">
    <location>
        <position position="195"/>
    </location>
    <ligand>
        <name>S-adenosyl-L-methionine</name>
        <dbReference type="ChEBI" id="CHEBI:59789"/>
        <label>2</label>
    </ligand>
</feature>
<keyword evidence="11 15" id="KW-0411">Iron-sulfur</keyword>
<name>A0A7W9F6Z2_9CAUL</name>
<dbReference type="NCBIfam" id="TIGR00538">
    <property type="entry name" value="hemN"/>
    <property type="match status" value="1"/>
</dbReference>
<sequence length="465" mass="50487">MSLSSPAGADVRTTRELIARYDAHAPRYTSYPTAAQFTPAVGAAEWGAWLSAAPLDRAVSLYLHIPFCKRLCWYCGCNTRAMNRVAPMSSYVDLLLKEADLVLARMGGLNGRRLRVGSIHLGGGTPNMLPPDELERLFAGLAARFDLGDCFEIAAELDPEVLTQDWIEAAGRIGLSRASLGVQDLSAVVQEAVNRPESFETIRWAAEALRAQGVTSLNLDLMYGLPLQAVENVVNTVAQVATLRPERIALFGYAHVPWMKPHQKLINEADLPGAEARFAQSQAAARYLVQKGWQAIGLDHFALPHDSMAAAARAGRLRRNFQGYTTDEAPVLIGLGASSISRTPLGFVQNHAQERDWRAAVEAGDLPVARGVALNPRDAFVGEIIERLMCDFAVDVADLARRHGRALAEVDAAWPRLLPFQLDGLAEVGGSVVTVTDLGRPFVRAVCAAFDPAAIDIEKRHARVV</sequence>
<accession>A0A7W9F6Z2</accession>
<keyword evidence="8 15" id="KW-0479">Metal-binding</keyword>
<dbReference type="InterPro" id="IPR004558">
    <property type="entry name" value="Coprogen_oxidase_HemN"/>
</dbReference>
<evidence type="ECO:0000256" key="6">
    <source>
        <dbReference type="ARBA" id="ARBA00022490"/>
    </source>
</evidence>
<keyword evidence="7 15" id="KW-0949">S-adenosyl-L-methionine</keyword>
<dbReference type="AlphaFoldDB" id="A0A7W9F6Z2"/>
<feature type="binding site" evidence="17">
    <location>
        <position position="75"/>
    </location>
    <ligand>
        <name>[4Fe-4S] cluster</name>
        <dbReference type="ChEBI" id="CHEBI:49883"/>
        <note>4Fe-4S-S-AdoMet</note>
    </ligand>
</feature>
<comment type="pathway">
    <text evidence="2 15">Porphyrin-containing compound metabolism; protoporphyrin-IX biosynthesis; protoporphyrinogen-IX from coproporphyrinogen-III (AdoMet route): step 1/1.</text>
</comment>
<dbReference type="GO" id="GO:0051539">
    <property type="term" value="F:4 iron, 4 sulfur cluster binding"/>
    <property type="evidence" value="ECO:0007669"/>
    <property type="project" value="UniProtKB-KW"/>
</dbReference>
<evidence type="ECO:0000256" key="5">
    <source>
        <dbReference type="ARBA" id="ARBA00022485"/>
    </source>
</evidence>
<organism evidence="19 20">
    <name type="scientific">Brevundimonas aurantiaca</name>
    <dbReference type="NCBI Taxonomy" id="74316"/>
    <lineage>
        <taxon>Bacteria</taxon>
        <taxon>Pseudomonadati</taxon>
        <taxon>Pseudomonadota</taxon>
        <taxon>Alphaproteobacteria</taxon>
        <taxon>Caulobacterales</taxon>
        <taxon>Caulobacteraceae</taxon>
        <taxon>Brevundimonas</taxon>
    </lineage>
</organism>
<feature type="binding site" evidence="16">
    <location>
        <position position="220"/>
    </location>
    <ligand>
        <name>S-adenosyl-L-methionine</name>
        <dbReference type="ChEBI" id="CHEBI:59789"/>
        <label>2</label>
    </ligand>
</feature>
<dbReference type="Gene3D" id="3.80.30.20">
    <property type="entry name" value="tm_1862 like domain"/>
    <property type="match status" value="1"/>
</dbReference>
<dbReference type="GO" id="GO:0006782">
    <property type="term" value="P:protoporphyrinogen IX biosynthetic process"/>
    <property type="evidence" value="ECO:0007669"/>
    <property type="project" value="UniProtKB-UniPathway"/>
</dbReference>
<feature type="binding site" evidence="16">
    <location>
        <position position="62"/>
    </location>
    <ligand>
        <name>S-adenosyl-L-methionine</name>
        <dbReference type="ChEBI" id="CHEBI:59789"/>
        <label>1</label>
    </ligand>
</feature>
<dbReference type="UniPathway" id="UPA00251">
    <property type="reaction ID" value="UER00323"/>
</dbReference>
<gene>
    <name evidence="19" type="ORF">GGQ93_000228</name>
</gene>
<dbReference type="Gene3D" id="1.10.10.920">
    <property type="match status" value="1"/>
</dbReference>
<evidence type="ECO:0000259" key="18">
    <source>
        <dbReference type="PROSITE" id="PS51918"/>
    </source>
</evidence>
<evidence type="ECO:0000256" key="8">
    <source>
        <dbReference type="ARBA" id="ARBA00022723"/>
    </source>
</evidence>
<dbReference type="EC" id="1.3.98.3" evidence="15"/>
<dbReference type="SFLD" id="SFLDG01065">
    <property type="entry name" value="anaerobic_coproporphyrinogen-I"/>
    <property type="match status" value="1"/>
</dbReference>
<dbReference type="InterPro" id="IPR007197">
    <property type="entry name" value="rSAM"/>
</dbReference>
<dbReference type="GO" id="GO:0004109">
    <property type="term" value="F:coproporphyrinogen oxidase activity"/>
    <property type="evidence" value="ECO:0007669"/>
    <property type="project" value="InterPro"/>
</dbReference>
<feature type="domain" description="Radical SAM core" evidence="18">
    <location>
        <begin position="53"/>
        <end position="291"/>
    </location>
</feature>
<evidence type="ECO:0000256" key="10">
    <source>
        <dbReference type="ARBA" id="ARBA00023004"/>
    </source>
</evidence>
<reference evidence="19 20" key="1">
    <citation type="submission" date="2020-08" db="EMBL/GenBank/DDBJ databases">
        <title>Genomic Encyclopedia of Type Strains, Phase IV (KMG-IV): sequencing the most valuable type-strain genomes for metagenomic binning, comparative biology and taxonomic classification.</title>
        <authorList>
            <person name="Goeker M."/>
        </authorList>
    </citation>
    <scope>NUCLEOTIDE SEQUENCE [LARGE SCALE GENOMIC DNA]</scope>
    <source>
        <strain evidence="19 20">DSM 4731</strain>
    </source>
</reference>
<dbReference type="Pfam" id="PF06969">
    <property type="entry name" value="HemN_C"/>
    <property type="match status" value="1"/>
</dbReference>
<evidence type="ECO:0000256" key="13">
    <source>
        <dbReference type="ARBA" id="ARBA00024295"/>
    </source>
</evidence>